<accession>A0ACC2RIZ6</accession>
<keyword evidence="2" id="KW-1185">Reference proteome</keyword>
<gene>
    <name evidence="1" type="ORF">DSO57_1018057</name>
</gene>
<sequence length="316" mass="35152">MVRVTKRPSQGLSIRDAKSAHDSESSDHTSGYSPDISDSYISRRIRNPDPTVAPAIPRGVVVERIREAPIKPKRVRRQPRKQTVIIAKPVQPPTNEESVAAKSPSQKSSRQPSIISVRDDATPPAEQPDSASALDPSLQRHNAIKENYTPLDVVGTSAITVAESEDLISNDAPKRTINRNSFQRLSLLLPKRRPTKQLALRIKKTNASRYSMGYPGFSHEQYVGHSTSMASFDGRSFAFVTFLLGFLIPPVWIMCAWYALPTISTKSPQRSAEILLGRLAAIMIIISLSAFAILMFGGNCWTWYFTNQSYPMCYPH</sequence>
<evidence type="ECO:0000313" key="1">
    <source>
        <dbReference type="EMBL" id="KAJ9050056.1"/>
    </source>
</evidence>
<reference evidence="1" key="1">
    <citation type="submission" date="2022-04" db="EMBL/GenBank/DDBJ databases">
        <title>Genome of the entomopathogenic fungus Entomophthora muscae.</title>
        <authorList>
            <person name="Elya C."/>
            <person name="Lovett B.R."/>
            <person name="Lee E."/>
            <person name="Macias A.M."/>
            <person name="Hajek A.E."/>
            <person name="De Bivort B.L."/>
            <person name="Kasson M.T."/>
            <person name="De Fine Licht H.H."/>
            <person name="Stajich J.E."/>
        </authorList>
    </citation>
    <scope>NUCLEOTIDE SEQUENCE</scope>
    <source>
        <strain evidence="1">Berkeley</strain>
    </source>
</reference>
<comment type="caution">
    <text evidence="1">The sequence shown here is derived from an EMBL/GenBank/DDBJ whole genome shotgun (WGS) entry which is preliminary data.</text>
</comment>
<proteinExistence type="predicted"/>
<dbReference type="Proteomes" id="UP001165960">
    <property type="component" value="Unassembled WGS sequence"/>
</dbReference>
<protein>
    <submittedName>
        <fullName evidence="1">Uncharacterized protein</fullName>
    </submittedName>
</protein>
<organism evidence="1 2">
    <name type="scientific">Entomophthora muscae</name>
    <dbReference type="NCBI Taxonomy" id="34485"/>
    <lineage>
        <taxon>Eukaryota</taxon>
        <taxon>Fungi</taxon>
        <taxon>Fungi incertae sedis</taxon>
        <taxon>Zoopagomycota</taxon>
        <taxon>Entomophthoromycotina</taxon>
        <taxon>Entomophthoromycetes</taxon>
        <taxon>Entomophthorales</taxon>
        <taxon>Entomophthoraceae</taxon>
        <taxon>Entomophthora</taxon>
    </lineage>
</organism>
<dbReference type="EMBL" id="QTSX02007177">
    <property type="protein sequence ID" value="KAJ9050056.1"/>
    <property type="molecule type" value="Genomic_DNA"/>
</dbReference>
<name>A0ACC2RIZ6_9FUNG</name>
<evidence type="ECO:0000313" key="2">
    <source>
        <dbReference type="Proteomes" id="UP001165960"/>
    </source>
</evidence>